<name>A0AAN7VME2_9PEZI</name>
<comment type="caution">
    <text evidence="1">The sequence shown here is derived from an EMBL/GenBank/DDBJ whole genome shotgun (WGS) entry which is preliminary data.</text>
</comment>
<organism evidence="1 2">
    <name type="scientific">Elasticomyces elasticus</name>
    <dbReference type="NCBI Taxonomy" id="574655"/>
    <lineage>
        <taxon>Eukaryota</taxon>
        <taxon>Fungi</taxon>
        <taxon>Dikarya</taxon>
        <taxon>Ascomycota</taxon>
        <taxon>Pezizomycotina</taxon>
        <taxon>Dothideomycetes</taxon>
        <taxon>Dothideomycetidae</taxon>
        <taxon>Mycosphaerellales</taxon>
        <taxon>Teratosphaeriaceae</taxon>
        <taxon>Elasticomyces</taxon>
    </lineage>
</organism>
<proteinExistence type="predicted"/>
<reference evidence="1" key="1">
    <citation type="submission" date="2023-08" db="EMBL/GenBank/DDBJ databases">
        <title>Black Yeasts Isolated from many extreme environments.</title>
        <authorList>
            <person name="Coleine C."/>
            <person name="Stajich J.E."/>
            <person name="Selbmann L."/>
        </authorList>
    </citation>
    <scope>NUCLEOTIDE SEQUENCE</scope>
    <source>
        <strain evidence="1">CCFEE 5810</strain>
    </source>
</reference>
<gene>
    <name evidence="1" type="ORF">LTR97_009939</name>
</gene>
<evidence type="ECO:0000313" key="1">
    <source>
        <dbReference type="EMBL" id="KAK5693370.1"/>
    </source>
</evidence>
<accession>A0AAN7VME2</accession>
<protein>
    <submittedName>
        <fullName evidence="1">Uncharacterized protein</fullName>
    </submittedName>
</protein>
<sequence length="148" mass="16223">MSRTVIVDIPIGEHIAKCTIDLPTAAAASVGHHVMIATITNSITAAMQQLATFPMETQDGGKVRIKIEAQEDWLKGARTTCCYTVGRHEVLGDVLRAYAKFRGSSFTFEKSKFYFKNERFDGDYSSAADLKIESGDVIEAKLVKTSNA</sequence>
<dbReference type="Proteomes" id="UP001310594">
    <property type="component" value="Unassembled WGS sequence"/>
</dbReference>
<evidence type="ECO:0000313" key="2">
    <source>
        <dbReference type="Proteomes" id="UP001310594"/>
    </source>
</evidence>
<dbReference type="Gene3D" id="3.10.20.90">
    <property type="entry name" value="Phosphatidylinositol 3-kinase Catalytic Subunit, Chain A, domain 1"/>
    <property type="match status" value="1"/>
</dbReference>
<dbReference type="EMBL" id="JAVRQU010000017">
    <property type="protein sequence ID" value="KAK5693370.1"/>
    <property type="molecule type" value="Genomic_DNA"/>
</dbReference>
<dbReference type="AlphaFoldDB" id="A0AAN7VME2"/>